<gene>
    <name evidence="1" type="ORF">SLA_2838</name>
</gene>
<evidence type="ECO:0000313" key="1">
    <source>
        <dbReference type="EMBL" id="BAU83755.1"/>
    </source>
</evidence>
<dbReference type="KEGG" id="slau:SLA_2838"/>
<sequence length="190" mass="20289">MREDSVARFLRAYPRVEQVAYDHPALAGCAEVDWSAVPECPAGVPYLLRGLLDEAAGPEAVRQVGDALMSGPLHLGAGAPAVLPYLIRLAAVPGLAVREDLFGLLVFAALMAEPDDGEADGEDHAPPSGFDRDRRERAACRTVFAAHAPDLRALLADPGLPAGLIGDDDRAYLLRAVEWDERETAPRSEA</sequence>
<dbReference type="Proteomes" id="UP000217676">
    <property type="component" value="Chromosome"/>
</dbReference>
<name>A0A160NZT5_STRLU</name>
<dbReference type="EMBL" id="AP017424">
    <property type="protein sequence ID" value="BAU83755.1"/>
    <property type="molecule type" value="Genomic_DNA"/>
</dbReference>
<accession>A0A160NZT5</accession>
<dbReference type="AlphaFoldDB" id="A0A160NZT5"/>
<protein>
    <submittedName>
        <fullName evidence="1">Uncharacterized protein</fullName>
    </submittedName>
</protein>
<keyword evidence="2" id="KW-1185">Reference proteome</keyword>
<organism evidence="1 2">
    <name type="scientific">Streptomyces laurentii</name>
    <dbReference type="NCBI Taxonomy" id="39478"/>
    <lineage>
        <taxon>Bacteria</taxon>
        <taxon>Bacillati</taxon>
        <taxon>Actinomycetota</taxon>
        <taxon>Actinomycetes</taxon>
        <taxon>Kitasatosporales</taxon>
        <taxon>Streptomycetaceae</taxon>
        <taxon>Streptomyces</taxon>
    </lineage>
</organism>
<evidence type="ECO:0000313" key="2">
    <source>
        <dbReference type="Proteomes" id="UP000217676"/>
    </source>
</evidence>
<proteinExistence type="predicted"/>
<reference evidence="1 2" key="1">
    <citation type="journal article" date="2016" name="Genome Announc.">
        <title>Complete Genome Sequence of Thiostrepton-Producing Streptomyces laurentii ATCC 31255.</title>
        <authorList>
            <person name="Doi K."/>
            <person name="Fujino Y."/>
            <person name="Nagayoshi Y."/>
            <person name="Ohshima T."/>
            <person name="Ogata S."/>
        </authorList>
    </citation>
    <scope>NUCLEOTIDE SEQUENCE [LARGE SCALE GENOMIC DNA]</scope>
    <source>
        <strain evidence="1 2">ATCC 31255</strain>
    </source>
</reference>